<reference evidence="1" key="2">
    <citation type="journal article" date="2021" name="Genome Biol. Evol.">
        <title>Developing a high-quality reference genome for a parasitic bivalve with doubly uniparental inheritance (Bivalvia: Unionida).</title>
        <authorList>
            <person name="Smith C.H."/>
        </authorList>
    </citation>
    <scope>NUCLEOTIDE SEQUENCE</scope>
    <source>
        <strain evidence="1">CHS0354</strain>
        <tissue evidence="1">Mantle</tissue>
    </source>
</reference>
<feature type="non-terminal residue" evidence="1">
    <location>
        <position position="101"/>
    </location>
</feature>
<proteinExistence type="predicted"/>
<dbReference type="EMBL" id="JAEAOA010001635">
    <property type="protein sequence ID" value="KAK3590296.1"/>
    <property type="molecule type" value="Genomic_DNA"/>
</dbReference>
<comment type="caution">
    <text evidence="1">The sequence shown here is derived from an EMBL/GenBank/DDBJ whole genome shotgun (WGS) entry which is preliminary data.</text>
</comment>
<name>A0AAE0VUB2_9BIVA</name>
<reference evidence="1" key="3">
    <citation type="submission" date="2023-05" db="EMBL/GenBank/DDBJ databases">
        <authorList>
            <person name="Smith C.H."/>
        </authorList>
    </citation>
    <scope>NUCLEOTIDE SEQUENCE</scope>
    <source>
        <strain evidence="1">CHS0354</strain>
        <tissue evidence="1">Mantle</tissue>
    </source>
</reference>
<keyword evidence="2" id="KW-1185">Reference proteome</keyword>
<sequence length="101" mass="11836">MERIKFLKNNDDYRLAEHAAQRCKPLRVIANGITTFRINHRCALTNPDNYKSSVKNPAKTRRGADYTKNVSRAAYQLRRPKSWTMKNQCARSIKEIFTYLT</sequence>
<evidence type="ECO:0000313" key="1">
    <source>
        <dbReference type="EMBL" id="KAK3590296.1"/>
    </source>
</evidence>
<dbReference type="Proteomes" id="UP001195483">
    <property type="component" value="Unassembled WGS sequence"/>
</dbReference>
<reference evidence="1" key="1">
    <citation type="journal article" date="2021" name="Genome Biol. Evol.">
        <title>A High-Quality Reference Genome for a Parasitic Bivalve with Doubly Uniparental Inheritance (Bivalvia: Unionida).</title>
        <authorList>
            <person name="Smith C.H."/>
        </authorList>
    </citation>
    <scope>NUCLEOTIDE SEQUENCE</scope>
    <source>
        <strain evidence="1">CHS0354</strain>
    </source>
</reference>
<gene>
    <name evidence="1" type="ORF">CHS0354_027226</name>
</gene>
<protein>
    <submittedName>
        <fullName evidence="1">Uncharacterized protein</fullName>
    </submittedName>
</protein>
<dbReference type="AlphaFoldDB" id="A0AAE0VUB2"/>
<organism evidence="1 2">
    <name type="scientific">Potamilus streckersoni</name>
    <dbReference type="NCBI Taxonomy" id="2493646"/>
    <lineage>
        <taxon>Eukaryota</taxon>
        <taxon>Metazoa</taxon>
        <taxon>Spiralia</taxon>
        <taxon>Lophotrochozoa</taxon>
        <taxon>Mollusca</taxon>
        <taxon>Bivalvia</taxon>
        <taxon>Autobranchia</taxon>
        <taxon>Heteroconchia</taxon>
        <taxon>Palaeoheterodonta</taxon>
        <taxon>Unionida</taxon>
        <taxon>Unionoidea</taxon>
        <taxon>Unionidae</taxon>
        <taxon>Ambleminae</taxon>
        <taxon>Lampsilini</taxon>
        <taxon>Potamilus</taxon>
    </lineage>
</organism>
<evidence type="ECO:0000313" key="2">
    <source>
        <dbReference type="Proteomes" id="UP001195483"/>
    </source>
</evidence>
<accession>A0AAE0VUB2</accession>